<feature type="coiled-coil region" evidence="2">
    <location>
        <begin position="297"/>
        <end position="333"/>
    </location>
</feature>
<dbReference type="InterPro" id="IPR011006">
    <property type="entry name" value="CheY-like_superfamily"/>
</dbReference>
<reference evidence="5 6" key="1">
    <citation type="submission" date="2016-04" db="EMBL/GenBank/DDBJ databases">
        <title>Draft genome sequence of freshwater magnetotactic bacteria Magnetospirillum marisnigri SP-1 and Magnetospirillum moscoviense BB-1.</title>
        <authorList>
            <person name="Koziaeva V."/>
            <person name="Dziuba M.V."/>
            <person name="Ivanov T.M."/>
            <person name="Kuznetsov B."/>
            <person name="Grouzdev D.S."/>
        </authorList>
    </citation>
    <scope>NUCLEOTIDE SEQUENCE [LARGE SCALE GENOMIC DNA]</scope>
    <source>
        <strain evidence="5 6">BB-1</strain>
    </source>
</reference>
<evidence type="ECO:0000256" key="2">
    <source>
        <dbReference type="SAM" id="Coils"/>
    </source>
</evidence>
<proteinExistence type="predicted"/>
<protein>
    <recommendedName>
        <fullName evidence="4">Response regulatory domain-containing protein</fullName>
    </recommendedName>
</protein>
<dbReference type="STRING" id="1437059.A6A05_01825"/>
<evidence type="ECO:0000256" key="1">
    <source>
        <dbReference type="PROSITE-ProRule" id="PRU00169"/>
    </source>
</evidence>
<evidence type="ECO:0000313" key="5">
    <source>
        <dbReference type="EMBL" id="OAN50102.1"/>
    </source>
</evidence>
<feature type="compositionally biased region" description="Gly residues" evidence="3">
    <location>
        <begin position="203"/>
        <end position="226"/>
    </location>
</feature>
<feature type="domain" description="Response regulatory" evidence="4">
    <location>
        <begin position="18"/>
        <end position="132"/>
    </location>
</feature>
<feature type="modified residue" description="4-aspartylphosphate" evidence="1">
    <location>
        <position position="67"/>
    </location>
</feature>
<dbReference type="InterPro" id="IPR051082">
    <property type="entry name" value="Pentapeptide-BTB/POZ_domain"/>
</dbReference>
<dbReference type="AlphaFoldDB" id="A0A178MMV3"/>
<dbReference type="InterPro" id="IPR001789">
    <property type="entry name" value="Sig_transdc_resp-reg_receiver"/>
</dbReference>
<dbReference type="SUPFAM" id="SSF52172">
    <property type="entry name" value="CheY-like"/>
    <property type="match status" value="1"/>
</dbReference>
<organism evidence="5 6">
    <name type="scientific">Magnetospirillum moscoviense</name>
    <dbReference type="NCBI Taxonomy" id="1437059"/>
    <lineage>
        <taxon>Bacteria</taxon>
        <taxon>Pseudomonadati</taxon>
        <taxon>Pseudomonadota</taxon>
        <taxon>Alphaproteobacteria</taxon>
        <taxon>Rhodospirillales</taxon>
        <taxon>Rhodospirillaceae</taxon>
        <taxon>Magnetospirillum</taxon>
    </lineage>
</organism>
<dbReference type="EMBL" id="LWQU01000141">
    <property type="protein sequence ID" value="OAN50102.1"/>
    <property type="molecule type" value="Genomic_DNA"/>
</dbReference>
<dbReference type="Proteomes" id="UP000078543">
    <property type="component" value="Unassembled WGS sequence"/>
</dbReference>
<sequence length="512" mass="53110">MRHPPTLHSGDIDWKSVRLLLFSADDAFRFLVRQTFRKLNVRDVLSTSVAADAQTFMGQSPDIALIDLETDPTAGFACLERVRGADAEIPVLVVARSDDKALMHPALKAGIEGAVPKRVSGHELAHRVSQTLKTPKRLPAPAEIKPRAPIVLEKVPPTPVKVEAAAPTPATAAAAPADGDALKRELAALTAKLGQSPVVSGKAPGGTMTGGHGTGSIGGGSMGGGSSAPVRPGGGTYGGADLPAAKGAGGGGLLVDDRPAASVKSGGKLDFDDFAVVAPKASGGKLIEDDGPAPAKRDQAIDLRQDARDQAAKKRAEDAKAKWKELLEEAGHETRTGKDVAALNVDAIVAEHGLWLTSKGGEGKRATFQGMDLAGADLSGAILANATFREVDLSDAHLVESRLDGADFRYAVMGAANLARAELGVAQLRHADLRLANLEGANLRGADLSGARLAGSKLEGADFGGVTLISADLCEADLSKVENLKQSQVEKALCDMKTKLPPGIFRPRKDED</sequence>
<accession>A0A178MMV3</accession>
<dbReference type="PANTHER" id="PTHR14136">
    <property type="entry name" value="BTB_POZ DOMAIN-CONTAINING PROTEIN KCTD9"/>
    <property type="match status" value="1"/>
</dbReference>
<dbReference type="InterPro" id="IPR001646">
    <property type="entry name" value="5peptide_repeat"/>
</dbReference>
<comment type="caution">
    <text evidence="5">The sequence shown here is derived from an EMBL/GenBank/DDBJ whole genome shotgun (WGS) entry which is preliminary data.</text>
</comment>
<dbReference type="Pfam" id="PF00805">
    <property type="entry name" value="Pentapeptide"/>
    <property type="match status" value="2"/>
</dbReference>
<evidence type="ECO:0000256" key="3">
    <source>
        <dbReference type="SAM" id="MobiDB-lite"/>
    </source>
</evidence>
<dbReference type="PROSITE" id="PS50110">
    <property type="entry name" value="RESPONSE_REGULATORY"/>
    <property type="match status" value="1"/>
</dbReference>
<dbReference type="SUPFAM" id="SSF141571">
    <property type="entry name" value="Pentapeptide repeat-like"/>
    <property type="match status" value="1"/>
</dbReference>
<dbReference type="Gene3D" id="3.40.50.2300">
    <property type="match status" value="1"/>
</dbReference>
<dbReference type="RefSeq" id="WP_068500956.1">
    <property type="nucleotide sequence ID" value="NZ_LWQU01000141.1"/>
</dbReference>
<dbReference type="OrthoDB" id="4332726at2"/>
<dbReference type="SMART" id="SM00448">
    <property type="entry name" value="REC"/>
    <property type="match status" value="1"/>
</dbReference>
<name>A0A178MMV3_9PROT</name>
<evidence type="ECO:0000313" key="6">
    <source>
        <dbReference type="Proteomes" id="UP000078543"/>
    </source>
</evidence>
<dbReference type="GO" id="GO:0000160">
    <property type="term" value="P:phosphorelay signal transduction system"/>
    <property type="evidence" value="ECO:0007669"/>
    <property type="project" value="InterPro"/>
</dbReference>
<evidence type="ECO:0000259" key="4">
    <source>
        <dbReference type="PROSITE" id="PS50110"/>
    </source>
</evidence>
<gene>
    <name evidence="5" type="ORF">A6A05_01825</name>
</gene>
<keyword evidence="6" id="KW-1185">Reference proteome</keyword>
<keyword evidence="1" id="KW-0597">Phosphoprotein</keyword>
<keyword evidence="2" id="KW-0175">Coiled coil</keyword>
<dbReference type="PANTHER" id="PTHR14136:SF17">
    <property type="entry name" value="BTB_POZ DOMAIN-CONTAINING PROTEIN KCTD9"/>
    <property type="match status" value="1"/>
</dbReference>
<dbReference type="Gene3D" id="2.160.20.80">
    <property type="entry name" value="E3 ubiquitin-protein ligase SopA"/>
    <property type="match status" value="1"/>
</dbReference>
<feature type="region of interest" description="Disordered" evidence="3">
    <location>
        <begin position="198"/>
        <end position="226"/>
    </location>
</feature>
<dbReference type="Pfam" id="PF00072">
    <property type="entry name" value="Response_reg"/>
    <property type="match status" value="1"/>
</dbReference>